<dbReference type="SMART" id="SM00382">
    <property type="entry name" value="AAA"/>
    <property type="match status" value="1"/>
</dbReference>
<gene>
    <name evidence="7" type="ORF">D5H75_25390</name>
</gene>
<evidence type="ECO:0000256" key="2">
    <source>
        <dbReference type="ARBA" id="ARBA00022448"/>
    </source>
</evidence>
<accession>A0A3A4AJ90</accession>
<name>A0A3A4AJ90_9ACTN</name>
<dbReference type="InterPro" id="IPR027417">
    <property type="entry name" value="P-loop_NTPase"/>
</dbReference>
<dbReference type="Pfam" id="PF00005">
    <property type="entry name" value="ABC_tran"/>
    <property type="match status" value="1"/>
</dbReference>
<protein>
    <submittedName>
        <fullName evidence="7">ABC transporter ATP-binding protein</fullName>
    </submittedName>
</protein>
<comment type="subcellular location">
    <subcellularLocation>
        <location evidence="1">Cell membrane</location>
        <topology evidence="1">Peripheral membrane protein</topology>
    </subcellularLocation>
</comment>
<dbReference type="GO" id="GO:0046677">
    <property type="term" value="P:response to antibiotic"/>
    <property type="evidence" value="ECO:0007669"/>
    <property type="project" value="UniProtKB-KW"/>
</dbReference>
<dbReference type="GO" id="GO:0005886">
    <property type="term" value="C:plasma membrane"/>
    <property type="evidence" value="ECO:0007669"/>
    <property type="project" value="UniProtKB-SubCell"/>
</dbReference>
<keyword evidence="8" id="KW-1185">Reference proteome</keyword>
<dbReference type="RefSeq" id="WP_119929045.1">
    <property type="nucleotide sequence ID" value="NZ_QZEY01000011.1"/>
</dbReference>
<comment type="caution">
    <text evidence="7">The sequence shown here is derived from an EMBL/GenBank/DDBJ whole genome shotgun (WGS) entry which is preliminary data.</text>
</comment>
<dbReference type="InterPro" id="IPR003593">
    <property type="entry name" value="AAA+_ATPase"/>
</dbReference>
<feature type="domain" description="ABC transporter" evidence="6">
    <location>
        <begin position="8"/>
        <end position="236"/>
    </location>
</feature>
<dbReference type="GO" id="GO:0005524">
    <property type="term" value="F:ATP binding"/>
    <property type="evidence" value="ECO:0007669"/>
    <property type="project" value="UniProtKB-KW"/>
</dbReference>
<evidence type="ECO:0000256" key="5">
    <source>
        <dbReference type="ARBA" id="ARBA00023251"/>
    </source>
</evidence>
<sequence>MTVPPPAIEATGLRKSHGATAILAGVDLRVPAGTVCALLGPNGSGKTAVLRILAGRMRPDAGTVRVAGHDLARDPGAARAAIGLAGHPSTVDDRLTGEENLLRGLRHLGRARARRRAAALLERLGLTGAATLPAAACPAGVRRRLDLALALTGDPSVLLLDEPTAGLDPRARRAVWENVRDLAAGGLTVLLTTQDLAEAGELAGRVAVLDRGRLVAEGTPAELRRRAPGGHVLLRLAGPEVLDRAARALGATGRDDRALTLRVPHDGSVPALHDLLGRLDDALVDVEELTLHTPDLGDAFLALTGQTAT</sequence>
<keyword evidence="3" id="KW-0547">Nucleotide-binding</keyword>
<dbReference type="InterPro" id="IPR003439">
    <property type="entry name" value="ABC_transporter-like_ATP-bd"/>
</dbReference>
<dbReference type="PANTHER" id="PTHR42711:SF19">
    <property type="entry name" value="DOXORUBICIN RESISTANCE ATP-BINDING PROTEIN DRRA"/>
    <property type="match status" value="1"/>
</dbReference>
<dbReference type="InterPro" id="IPR050763">
    <property type="entry name" value="ABC_transporter_ATP-binding"/>
</dbReference>
<organism evidence="7 8">
    <name type="scientific">Bailinhaonella thermotolerans</name>
    <dbReference type="NCBI Taxonomy" id="1070861"/>
    <lineage>
        <taxon>Bacteria</taxon>
        <taxon>Bacillati</taxon>
        <taxon>Actinomycetota</taxon>
        <taxon>Actinomycetes</taxon>
        <taxon>Streptosporangiales</taxon>
        <taxon>Streptosporangiaceae</taxon>
        <taxon>Bailinhaonella</taxon>
    </lineage>
</organism>
<dbReference type="Proteomes" id="UP000265768">
    <property type="component" value="Unassembled WGS sequence"/>
</dbReference>
<dbReference type="AlphaFoldDB" id="A0A3A4AJ90"/>
<dbReference type="Gene3D" id="3.40.50.300">
    <property type="entry name" value="P-loop containing nucleotide triphosphate hydrolases"/>
    <property type="match status" value="1"/>
</dbReference>
<dbReference type="EMBL" id="QZEY01000011">
    <property type="protein sequence ID" value="RJL27144.1"/>
    <property type="molecule type" value="Genomic_DNA"/>
</dbReference>
<dbReference type="PANTHER" id="PTHR42711">
    <property type="entry name" value="ABC TRANSPORTER ATP-BINDING PROTEIN"/>
    <property type="match status" value="1"/>
</dbReference>
<dbReference type="PROSITE" id="PS50893">
    <property type="entry name" value="ABC_TRANSPORTER_2"/>
    <property type="match status" value="1"/>
</dbReference>
<dbReference type="OrthoDB" id="9804819at2"/>
<dbReference type="GO" id="GO:0016887">
    <property type="term" value="F:ATP hydrolysis activity"/>
    <property type="evidence" value="ECO:0007669"/>
    <property type="project" value="InterPro"/>
</dbReference>
<evidence type="ECO:0000256" key="1">
    <source>
        <dbReference type="ARBA" id="ARBA00004202"/>
    </source>
</evidence>
<keyword evidence="2" id="KW-0813">Transport</keyword>
<dbReference type="SUPFAM" id="SSF52540">
    <property type="entry name" value="P-loop containing nucleoside triphosphate hydrolases"/>
    <property type="match status" value="1"/>
</dbReference>
<proteinExistence type="predicted"/>
<reference evidence="7 8" key="1">
    <citation type="submission" date="2018-09" db="EMBL/GenBank/DDBJ databases">
        <title>YIM 75507 draft genome.</title>
        <authorList>
            <person name="Tang S."/>
            <person name="Feng Y."/>
        </authorList>
    </citation>
    <scope>NUCLEOTIDE SEQUENCE [LARGE SCALE GENOMIC DNA]</scope>
    <source>
        <strain evidence="7 8">YIM 75507</strain>
    </source>
</reference>
<keyword evidence="5" id="KW-0046">Antibiotic resistance</keyword>
<evidence type="ECO:0000256" key="4">
    <source>
        <dbReference type="ARBA" id="ARBA00022840"/>
    </source>
</evidence>
<keyword evidence="4 7" id="KW-0067">ATP-binding</keyword>
<evidence type="ECO:0000256" key="3">
    <source>
        <dbReference type="ARBA" id="ARBA00022741"/>
    </source>
</evidence>
<evidence type="ECO:0000259" key="6">
    <source>
        <dbReference type="PROSITE" id="PS50893"/>
    </source>
</evidence>
<evidence type="ECO:0000313" key="8">
    <source>
        <dbReference type="Proteomes" id="UP000265768"/>
    </source>
</evidence>
<evidence type="ECO:0000313" key="7">
    <source>
        <dbReference type="EMBL" id="RJL27144.1"/>
    </source>
</evidence>